<evidence type="ECO:0000256" key="2">
    <source>
        <dbReference type="ARBA" id="ARBA00022448"/>
    </source>
</evidence>
<keyword evidence="12" id="KW-1185">Reference proteome</keyword>
<feature type="transmembrane region" description="Helical" evidence="10">
    <location>
        <begin position="18"/>
        <end position="36"/>
    </location>
</feature>
<feature type="transmembrane region" description="Helical" evidence="10">
    <location>
        <begin position="285"/>
        <end position="307"/>
    </location>
</feature>
<dbReference type="GO" id="GO:0005254">
    <property type="term" value="F:chloride channel activity"/>
    <property type="evidence" value="ECO:0007669"/>
    <property type="project" value="UniProtKB-KW"/>
</dbReference>
<dbReference type="InterPro" id="IPR014743">
    <property type="entry name" value="Cl-channel_core"/>
</dbReference>
<feature type="transmembrane region" description="Helical" evidence="10">
    <location>
        <begin position="140"/>
        <end position="159"/>
    </location>
</feature>
<evidence type="ECO:0000256" key="5">
    <source>
        <dbReference type="ARBA" id="ARBA00023065"/>
    </source>
</evidence>
<dbReference type="Pfam" id="PF00654">
    <property type="entry name" value="Voltage_CLC"/>
    <property type="match status" value="1"/>
</dbReference>
<reference evidence="11" key="2">
    <citation type="submission" date="2020-09" db="EMBL/GenBank/DDBJ databases">
        <authorList>
            <person name="Sun Q."/>
            <person name="Ohkuma M."/>
        </authorList>
    </citation>
    <scope>NUCLEOTIDE SEQUENCE</scope>
    <source>
        <strain evidence="11">JCM 31311</strain>
    </source>
</reference>
<evidence type="ECO:0000256" key="1">
    <source>
        <dbReference type="ARBA" id="ARBA00004141"/>
    </source>
</evidence>
<keyword evidence="3 10" id="KW-0812">Transmembrane</keyword>
<keyword evidence="9" id="KW-0407">Ion channel</keyword>
<evidence type="ECO:0000256" key="3">
    <source>
        <dbReference type="ARBA" id="ARBA00022692"/>
    </source>
</evidence>
<keyword evidence="5" id="KW-0406">Ion transport</keyword>
<protein>
    <recommendedName>
        <fullName evidence="13">Cl-channel voltage-gated family protein</fullName>
    </recommendedName>
</protein>
<dbReference type="RefSeq" id="WP_189087770.1">
    <property type="nucleotide sequence ID" value="NZ_BMQL01000001.1"/>
</dbReference>
<dbReference type="AlphaFoldDB" id="A0A918EZS2"/>
<evidence type="ECO:0000256" key="4">
    <source>
        <dbReference type="ARBA" id="ARBA00022989"/>
    </source>
</evidence>
<evidence type="ECO:0000313" key="12">
    <source>
        <dbReference type="Proteomes" id="UP000603865"/>
    </source>
</evidence>
<feature type="transmembrane region" description="Helical" evidence="10">
    <location>
        <begin position="313"/>
        <end position="336"/>
    </location>
</feature>
<comment type="subcellular location">
    <subcellularLocation>
        <location evidence="1">Membrane</location>
        <topology evidence="1">Multi-pass membrane protein</topology>
    </subcellularLocation>
</comment>
<evidence type="ECO:0000256" key="7">
    <source>
        <dbReference type="ARBA" id="ARBA00023173"/>
    </source>
</evidence>
<sequence>MRSPLPRTILTRLETGRLVLYSLLAGGLVGLVGTGWREVLDMVLNLGAWVLGYRPPGAAGEGGLLMAFGDTLPYALLLLPICGAVYALLMHSRLSDPLNAVVAGYHARGDWKDPLTQARGLLGTVLGQASGLLVGRDSSFIALGSMCALLLSRVARIDAGERRVLTLACVAAAIGLVLHAPLAAAVLMAEVLYRRFEFEFEVLMPCVLAAVCASAVSGLMVGFEPLFSLPGALMPSAGQLPLYLLLAGAVTLLSWILAQVTTVISQVFERPAFQRGWLARWPLRVLMGAVFGLITAAIAVYSTPTILGGGSGWLQLGVSGFLGSEAGGMAAWRWLLMALGAQLAFGGGVLVSAATGGLLGVGLASALGSFGLNLDASVSALIGAATCLTVTLNIPVAAALLAVTWGGDALLPVALASTGLAHTLSGEASLLSGQVSRRAQSRVHAPTAATVLGRIASPLRPLTTVSLPASAQSAGTLATEAGDGDSAARPLPPEAASAQVRQLYRQEVPRSWLGARVGVLTLPERMELVGVVQNGQARLSQAGLRLNAGDELLLLATPSEFQSWQQSLRVPG</sequence>
<dbReference type="EMBL" id="BMQL01000001">
    <property type="protein sequence ID" value="GGQ94770.1"/>
    <property type="molecule type" value="Genomic_DNA"/>
</dbReference>
<evidence type="ECO:0000313" key="11">
    <source>
        <dbReference type="EMBL" id="GGQ94770.1"/>
    </source>
</evidence>
<feature type="transmembrane region" description="Helical" evidence="10">
    <location>
        <begin position="343"/>
        <end position="368"/>
    </location>
</feature>
<evidence type="ECO:0000256" key="8">
    <source>
        <dbReference type="ARBA" id="ARBA00023214"/>
    </source>
</evidence>
<evidence type="ECO:0000256" key="6">
    <source>
        <dbReference type="ARBA" id="ARBA00023136"/>
    </source>
</evidence>
<organism evidence="11 12">
    <name type="scientific">Deinococcus ruber</name>
    <dbReference type="NCBI Taxonomy" id="1848197"/>
    <lineage>
        <taxon>Bacteria</taxon>
        <taxon>Thermotogati</taxon>
        <taxon>Deinococcota</taxon>
        <taxon>Deinococci</taxon>
        <taxon>Deinococcales</taxon>
        <taxon>Deinococcaceae</taxon>
        <taxon>Deinococcus</taxon>
    </lineage>
</organism>
<dbReference type="Proteomes" id="UP000603865">
    <property type="component" value="Unassembled WGS sequence"/>
</dbReference>
<dbReference type="GO" id="GO:0034707">
    <property type="term" value="C:chloride channel complex"/>
    <property type="evidence" value="ECO:0007669"/>
    <property type="project" value="UniProtKB-KW"/>
</dbReference>
<dbReference type="InterPro" id="IPR001807">
    <property type="entry name" value="ClC"/>
</dbReference>
<dbReference type="CDD" id="cd00400">
    <property type="entry name" value="Voltage_gated_ClC"/>
    <property type="match status" value="1"/>
</dbReference>
<keyword evidence="7" id="KW-0869">Chloride channel</keyword>
<keyword evidence="8" id="KW-0868">Chloride</keyword>
<comment type="caution">
    <text evidence="11">The sequence shown here is derived from an EMBL/GenBank/DDBJ whole genome shotgun (WGS) entry which is preliminary data.</text>
</comment>
<dbReference type="PANTHER" id="PTHR43427">
    <property type="entry name" value="CHLORIDE CHANNEL PROTEIN CLC-E"/>
    <property type="match status" value="1"/>
</dbReference>
<dbReference type="PANTHER" id="PTHR43427:SF6">
    <property type="entry name" value="CHLORIDE CHANNEL PROTEIN CLC-E"/>
    <property type="match status" value="1"/>
</dbReference>
<dbReference type="SUPFAM" id="SSF81340">
    <property type="entry name" value="Clc chloride channel"/>
    <property type="match status" value="1"/>
</dbReference>
<feature type="transmembrane region" description="Helical" evidence="10">
    <location>
        <begin position="165"/>
        <end position="188"/>
    </location>
</feature>
<evidence type="ECO:0000256" key="10">
    <source>
        <dbReference type="SAM" id="Phobius"/>
    </source>
</evidence>
<evidence type="ECO:0008006" key="13">
    <source>
        <dbReference type="Google" id="ProtNLM"/>
    </source>
</evidence>
<dbReference type="Gene3D" id="1.10.3080.10">
    <property type="entry name" value="Clc chloride channel"/>
    <property type="match status" value="1"/>
</dbReference>
<accession>A0A918EZS2</accession>
<keyword evidence="6 10" id="KW-0472">Membrane</keyword>
<reference evidence="11" key="1">
    <citation type="journal article" date="2014" name="Int. J. Syst. Evol. Microbiol.">
        <title>Complete genome sequence of Corynebacterium casei LMG S-19264T (=DSM 44701T), isolated from a smear-ripened cheese.</title>
        <authorList>
            <consortium name="US DOE Joint Genome Institute (JGI-PGF)"/>
            <person name="Walter F."/>
            <person name="Albersmeier A."/>
            <person name="Kalinowski J."/>
            <person name="Ruckert C."/>
        </authorList>
    </citation>
    <scope>NUCLEOTIDE SEQUENCE</scope>
    <source>
        <strain evidence="11">JCM 31311</strain>
    </source>
</reference>
<keyword evidence="2" id="KW-0813">Transport</keyword>
<feature type="transmembrane region" description="Helical" evidence="10">
    <location>
        <begin position="71"/>
        <end position="89"/>
    </location>
</feature>
<name>A0A918EZS2_9DEIO</name>
<feature type="transmembrane region" description="Helical" evidence="10">
    <location>
        <begin position="243"/>
        <end position="264"/>
    </location>
</feature>
<dbReference type="InterPro" id="IPR050368">
    <property type="entry name" value="ClC-type_chloride_channel"/>
</dbReference>
<feature type="transmembrane region" description="Helical" evidence="10">
    <location>
        <begin position="380"/>
        <end position="403"/>
    </location>
</feature>
<feature type="transmembrane region" description="Helical" evidence="10">
    <location>
        <begin position="200"/>
        <end position="223"/>
    </location>
</feature>
<evidence type="ECO:0000256" key="9">
    <source>
        <dbReference type="ARBA" id="ARBA00023303"/>
    </source>
</evidence>
<proteinExistence type="predicted"/>
<keyword evidence="4 10" id="KW-1133">Transmembrane helix</keyword>
<gene>
    <name evidence="11" type="ORF">GCM10008957_03710</name>
</gene>